<dbReference type="AlphaFoldDB" id="A0A8H7A6R9"/>
<evidence type="ECO:0000313" key="2">
    <source>
        <dbReference type="Proteomes" id="UP000606974"/>
    </source>
</evidence>
<organism evidence="1 2">
    <name type="scientific">Endocarpon pusillum</name>
    <dbReference type="NCBI Taxonomy" id="364733"/>
    <lineage>
        <taxon>Eukaryota</taxon>
        <taxon>Fungi</taxon>
        <taxon>Dikarya</taxon>
        <taxon>Ascomycota</taxon>
        <taxon>Pezizomycotina</taxon>
        <taxon>Eurotiomycetes</taxon>
        <taxon>Chaetothyriomycetidae</taxon>
        <taxon>Verrucariales</taxon>
        <taxon>Verrucariaceae</taxon>
        <taxon>Endocarpon</taxon>
    </lineage>
</organism>
<dbReference type="EMBL" id="JAACFV010000305">
    <property type="protein sequence ID" value="KAF7502187.1"/>
    <property type="molecule type" value="Genomic_DNA"/>
</dbReference>
<sequence>MMGCVESARAFRQEDSATGGAAGGAALTQGEPLAAAQLHFSLGYSLSALSDAWQSAIWSVVDNSADMT</sequence>
<name>A0A8H7A6R9_9EURO</name>
<protein>
    <submittedName>
        <fullName evidence="1">Uncharacterized protein</fullName>
    </submittedName>
</protein>
<gene>
    <name evidence="1" type="ORF">GJ744_006767</name>
</gene>
<evidence type="ECO:0000313" key="1">
    <source>
        <dbReference type="EMBL" id="KAF7502187.1"/>
    </source>
</evidence>
<reference evidence="1" key="1">
    <citation type="submission" date="2020-02" db="EMBL/GenBank/DDBJ databases">
        <authorList>
            <person name="Palmer J.M."/>
        </authorList>
    </citation>
    <scope>NUCLEOTIDE SEQUENCE</scope>
    <source>
        <strain evidence="1">EPUS1.4</strain>
        <tissue evidence="1">Thallus</tissue>
    </source>
</reference>
<keyword evidence="2" id="KW-1185">Reference proteome</keyword>
<comment type="caution">
    <text evidence="1">The sequence shown here is derived from an EMBL/GenBank/DDBJ whole genome shotgun (WGS) entry which is preliminary data.</text>
</comment>
<accession>A0A8H7A6R9</accession>
<proteinExistence type="predicted"/>
<dbReference type="Proteomes" id="UP000606974">
    <property type="component" value="Unassembled WGS sequence"/>
</dbReference>